<reference evidence="8" key="1">
    <citation type="submission" date="2014-07" db="EMBL/GenBank/DDBJ databases">
        <authorList>
            <person name="Urmite Genomes Urmite Genomes"/>
        </authorList>
    </citation>
    <scope>NUCLEOTIDE SEQUENCE</scope>
    <source>
        <strain evidence="8">13S34_air</strain>
    </source>
</reference>
<dbReference type="InterPro" id="IPR012340">
    <property type="entry name" value="NA-bd_OB-fold"/>
</dbReference>
<dbReference type="AlphaFoldDB" id="A0A078M0Q6"/>
<dbReference type="SUPFAM" id="SSF47781">
    <property type="entry name" value="RuvA domain 2-like"/>
    <property type="match status" value="1"/>
</dbReference>
<evidence type="ECO:0000256" key="5">
    <source>
        <dbReference type="ARBA" id="ARBA00023204"/>
    </source>
</evidence>
<keyword evidence="4 6" id="KW-0233">DNA recombination</keyword>
<dbReference type="InterPro" id="IPR010994">
    <property type="entry name" value="RuvA_2-like"/>
</dbReference>
<organism evidence="8">
    <name type="scientific">Metalysinibacillus saudimassiliensis</name>
    <dbReference type="NCBI Taxonomy" id="1461583"/>
    <lineage>
        <taxon>Bacteria</taxon>
        <taxon>Bacillati</taxon>
        <taxon>Bacillota</taxon>
        <taxon>Bacilli</taxon>
        <taxon>Bacillales</taxon>
        <taxon>Caryophanaceae</taxon>
        <taxon>Metalysinibacillus</taxon>
    </lineage>
</organism>
<dbReference type="NCBIfam" id="TIGR00084">
    <property type="entry name" value="ruvA"/>
    <property type="match status" value="1"/>
</dbReference>
<feature type="region of interest" description="Domain III" evidence="6">
    <location>
        <begin position="153"/>
        <end position="204"/>
    </location>
</feature>
<gene>
    <name evidence="6 8" type="primary">ruvA</name>
    <name evidence="8" type="ORF">BN1050_00330</name>
</gene>
<keyword evidence="2 6" id="KW-0227">DNA damage</keyword>
<evidence type="ECO:0000256" key="2">
    <source>
        <dbReference type="ARBA" id="ARBA00022763"/>
    </source>
</evidence>
<accession>A0A078M0Q6</accession>
<keyword evidence="3 6" id="KW-0238">DNA-binding</keyword>
<dbReference type="SUPFAM" id="SSF46929">
    <property type="entry name" value="DNA helicase RuvA subunit, C-terminal domain"/>
    <property type="match status" value="1"/>
</dbReference>
<dbReference type="EMBL" id="LN483073">
    <property type="protein sequence ID" value="CDZ99859.1"/>
    <property type="molecule type" value="Genomic_DNA"/>
</dbReference>
<comment type="similarity">
    <text evidence="6">Belongs to the RuvA family.</text>
</comment>
<keyword evidence="8" id="KW-0378">Hydrolase</keyword>
<dbReference type="SUPFAM" id="SSF50249">
    <property type="entry name" value="Nucleic acid-binding proteins"/>
    <property type="match status" value="1"/>
</dbReference>
<dbReference type="GO" id="GO:0005737">
    <property type="term" value="C:cytoplasm"/>
    <property type="evidence" value="ECO:0007669"/>
    <property type="project" value="UniProtKB-SubCell"/>
</dbReference>
<dbReference type="GO" id="GO:0009378">
    <property type="term" value="F:four-way junction helicase activity"/>
    <property type="evidence" value="ECO:0007669"/>
    <property type="project" value="InterPro"/>
</dbReference>
<keyword evidence="5 6" id="KW-0234">DNA repair</keyword>
<dbReference type="Gene3D" id="2.40.50.140">
    <property type="entry name" value="Nucleic acid-binding proteins"/>
    <property type="match status" value="1"/>
</dbReference>
<keyword evidence="8" id="KW-0067">ATP-binding</keyword>
<dbReference type="Gene3D" id="1.10.8.10">
    <property type="entry name" value="DNA helicase RuvA subunit, C-terminal domain"/>
    <property type="match status" value="1"/>
</dbReference>
<dbReference type="Pfam" id="PF01330">
    <property type="entry name" value="RuvA_N"/>
    <property type="match status" value="1"/>
</dbReference>
<comment type="subcellular location">
    <subcellularLocation>
        <location evidence="6">Cytoplasm</location>
    </subcellularLocation>
</comment>
<dbReference type="GO" id="GO:0000400">
    <property type="term" value="F:four-way junction DNA binding"/>
    <property type="evidence" value="ECO:0007669"/>
    <property type="project" value="UniProtKB-UniRule"/>
</dbReference>
<comment type="function">
    <text evidence="6">The RuvA-RuvB-RuvC complex processes Holliday junction (HJ) DNA during genetic recombination and DNA repair, while the RuvA-RuvB complex plays an important role in the rescue of blocked DNA replication forks via replication fork reversal (RFR). RuvA specifically binds to HJ cruciform DNA, conferring on it an open structure. The RuvB hexamer acts as an ATP-dependent pump, pulling dsDNA into and through the RuvAB complex. HJ branch migration allows RuvC to scan DNA until it finds its consensus sequence, where it cleaves and resolves the cruciform DNA.</text>
</comment>
<dbReference type="Gene3D" id="1.10.150.20">
    <property type="entry name" value="5' to 3' exonuclease, C-terminal subdomain"/>
    <property type="match status" value="1"/>
</dbReference>
<evidence type="ECO:0000256" key="3">
    <source>
        <dbReference type="ARBA" id="ARBA00023125"/>
    </source>
</evidence>
<dbReference type="GO" id="GO:0005524">
    <property type="term" value="F:ATP binding"/>
    <property type="evidence" value="ECO:0007669"/>
    <property type="project" value="InterPro"/>
</dbReference>
<dbReference type="InterPro" id="IPR011114">
    <property type="entry name" value="RuvA_C"/>
</dbReference>
<comment type="domain">
    <text evidence="6">Has three domains with a flexible linker between the domains II and III and assumes an 'L' shape. Domain III is highly mobile and contacts RuvB.</text>
</comment>
<dbReference type="GO" id="GO:0009379">
    <property type="term" value="C:Holliday junction helicase complex"/>
    <property type="evidence" value="ECO:0007669"/>
    <property type="project" value="InterPro"/>
</dbReference>
<feature type="domain" description="Helix-hairpin-helix DNA-binding motif class 1" evidence="7">
    <location>
        <begin position="106"/>
        <end position="125"/>
    </location>
</feature>
<dbReference type="HOGENOM" id="CLU_087936_1_0_9"/>
<comment type="caution">
    <text evidence="6">Lacks conserved residue(s) required for the propagation of feature annotation.</text>
</comment>
<keyword evidence="1 6" id="KW-0963">Cytoplasm</keyword>
<dbReference type="InterPro" id="IPR000085">
    <property type="entry name" value="RuvA"/>
</dbReference>
<comment type="subunit">
    <text evidence="6">Homotetramer. Forms an RuvA(8)-RuvB(12)-Holliday junction (HJ) complex. HJ DNA is sandwiched between 2 RuvA tetramers; dsDNA enters through RuvA and exits via RuvB. An RuvB hexamer assembles on each DNA strand where it exits the tetramer. Each RuvB hexamer is contacted by two RuvA subunits (via domain III) on 2 adjacent RuvB subunits; this complex drives branch migration. In the full resolvosome a probable DNA-RuvA(4)-RuvB(12)-RuvC(2) complex forms which resolves the HJ.</text>
</comment>
<feature type="domain" description="Helix-hairpin-helix DNA-binding motif class 1" evidence="7">
    <location>
        <begin position="71"/>
        <end position="90"/>
    </location>
</feature>
<evidence type="ECO:0000313" key="8">
    <source>
        <dbReference type="EMBL" id="CDZ99859.1"/>
    </source>
</evidence>
<evidence type="ECO:0000256" key="1">
    <source>
        <dbReference type="ARBA" id="ARBA00022490"/>
    </source>
</evidence>
<dbReference type="InterPro" id="IPR013849">
    <property type="entry name" value="DNA_helicase_Holl-junc_RuvA_I"/>
</dbReference>
<dbReference type="PATRIC" id="fig|1461583.4.peg.305"/>
<dbReference type="Pfam" id="PF07499">
    <property type="entry name" value="RuvA_C"/>
    <property type="match status" value="1"/>
</dbReference>
<keyword evidence="8" id="KW-0547">Nucleotide-binding</keyword>
<dbReference type="InterPro" id="IPR036267">
    <property type="entry name" value="RuvA_C_sf"/>
</dbReference>
<sequence length="204" mass="22779">MYDYMIGQVTRMTPEYIVLEQSGIGYRLFTPNSYAFKKSKDSVQIYVHHHVREDANLLYGFTSLDERELFRKLIQVSGIGPKGALAILATGDPSQVVGAIENEDETYLVKFPGVGKKTARQIILDLKGKLSALLEIIDFASAPDELPLFEDTSHNAALEDAMLALATLGYSERELKKVRPKLEGNDALSTTDDYMKQALKLMLM</sequence>
<evidence type="ECO:0000256" key="6">
    <source>
        <dbReference type="HAMAP-Rule" id="MF_00031"/>
    </source>
</evidence>
<dbReference type="InterPro" id="IPR003583">
    <property type="entry name" value="Hlx-hairpin-Hlx_DNA-bd_motif"/>
</dbReference>
<evidence type="ECO:0000256" key="4">
    <source>
        <dbReference type="ARBA" id="ARBA00023172"/>
    </source>
</evidence>
<dbReference type="Pfam" id="PF14520">
    <property type="entry name" value="HHH_5"/>
    <property type="match status" value="1"/>
</dbReference>
<evidence type="ECO:0000259" key="7">
    <source>
        <dbReference type="SMART" id="SM00278"/>
    </source>
</evidence>
<dbReference type="GO" id="GO:0006310">
    <property type="term" value="P:DNA recombination"/>
    <property type="evidence" value="ECO:0007669"/>
    <property type="project" value="UniProtKB-UniRule"/>
</dbReference>
<dbReference type="CDD" id="cd14332">
    <property type="entry name" value="UBA_RuvA_C"/>
    <property type="match status" value="1"/>
</dbReference>
<dbReference type="GO" id="GO:0006281">
    <property type="term" value="P:DNA repair"/>
    <property type="evidence" value="ECO:0007669"/>
    <property type="project" value="UniProtKB-UniRule"/>
</dbReference>
<proteinExistence type="inferred from homology"/>
<dbReference type="HAMAP" id="MF_00031">
    <property type="entry name" value="DNA_HJ_migration_RuvA"/>
    <property type="match status" value="1"/>
</dbReference>
<dbReference type="SMART" id="SM00278">
    <property type="entry name" value="HhH1"/>
    <property type="match status" value="2"/>
</dbReference>
<dbReference type="GO" id="GO:0048476">
    <property type="term" value="C:Holliday junction resolvase complex"/>
    <property type="evidence" value="ECO:0007669"/>
    <property type="project" value="UniProtKB-UniRule"/>
</dbReference>
<protein>
    <recommendedName>
        <fullName evidence="6">Holliday junction branch migration complex subunit RuvA</fullName>
    </recommendedName>
</protein>
<keyword evidence="8" id="KW-0347">Helicase</keyword>
<name>A0A078M0Q6_9BACL</name>